<name>A0AAD1W0I7_PELCU</name>
<dbReference type="Proteomes" id="UP001295444">
    <property type="component" value="Chromosome 04"/>
</dbReference>
<dbReference type="EMBL" id="OW240915">
    <property type="protein sequence ID" value="CAH2283560.1"/>
    <property type="molecule type" value="Genomic_DNA"/>
</dbReference>
<feature type="region of interest" description="Disordered" evidence="1">
    <location>
        <begin position="1"/>
        <end position="32"/>
    </location>
</feature>
<evidence type="ECO:0000313" key="3">
    <source>
        <dbReference type="Proteomes" id="UP001295444"/>
    </source>
</evidence>
<feature type="region of interest" description="Disordered" evidence="1">
    <location>
        <begin position="213"/>
        <end position="278"/>
    </location>
</feature>
<reference evidence="2" key="1">
    <citation type="submission" date="2022-03" db="EMBL/GenBank/DDBJ databases">
        <authorList>
            <person name="Alioto T."/>
            <person name="Alioto T."/>
            <person name="Gomez Garrido J."/>
        </authorList>
    </citation>
    <scope>NUCLEOTIDE SEQUENCE</scope>
</reference>
<accession>A0AAD1W0I7</accession>
<evidence type="ECO:0000256" key="1">
    <source>
        <dbReference type="SAM" id="MobiDB-lite"/>
    </source>
</evidence>
<feature type="compositionally biased region" description="Polar residues" evidence="1">
    <location>
        <begin position="251"/>
        <end position="278"/>
    </location>
</feature>
<feature type="compositionally biased region" description="Polar residues" evidence="1">
    <location>
        <begin position="178"/>
        <end position="189"/>
    </location>
</feature>
<gene>
    <name evidence="2" type="ORF">PECUL_23A050463</name>
</gene>
<keyword evidence="3" id="KW-1185">Reference proteome</keyword>
<organism evidence="2 3">
    <name type="scientific">Pelobates cultripes</name>
    <name type="common">Western spadefoot toad</name>
    <dbReference type="NCBI Taxonomy" id="61616"/>
    <lineage>
        <taxon>Eukaryota</taxon>
        <taxon>Metazoa</taxon>
        <taxon>Chordata</taxon>
        <taxon>Craniata</taxon>
        <taxon>Vertebrata</taxon>
        <taxon>Euteleostomi</taxon>
        <taxon>Amphibia</taxon>
        <taxon>Batrachia</taxon>
        <taxon>Anura</taxon>
        <taxon>Pelobatoidea</taxon>
        <taxon>Pelobatidae</taxon>
        <taxon>Pelobates</taxon>
    </lineage>
</organism>
<feature type="region of interest" description="Disordered" evidence="1">
    <location>
        <begin position="170"/>
        <end position="190"/>
    </location>
</feature>
<feature type="region of interest" description="Disordered" evidence="1">
    <location>
        <begin position="90"/>
        <end position="113"/>
    </location>
</feature>
<dbReference type="AlphaFoldDB" id="A0AAD1W0I7"/>
<proteinExistence type="predicted"/>
<sequence>MQSASISFHKDASRLQKHQKTHDRANILPDGRLEEEEKKKKFHAALIKLNCATCAWETNYIHLLTTIRAKARQAFSQLHNKLKPIEKVVTQKDRTSPPPIGVQALDPEKGRKRRQTTSHIAEGWLTGLSHTTVGVYGHEQNSPMETINHTTKKCAGRLQEYLPHHQATHAKITRNNRRSQTQKLNSPQHRTIHPFSQELRTNAYLTLPTYKHQKRYNSSTSRCPQTKNRKQKDTRNNYTRRNYHRGPGKKNLQSFKNTSRLYTITPQKHGNTQNQPKH</sequence>
<protein>
    <submittedName>
        <fullName evidence="2">Uncharacterized protein</fullName>
    </submittedName>
</protein>
<feature type="compositionally biased region" description="Polar residues" evidence="1">
    <location>
        <begin position="216"/>
        <end position="226"/>
    </location>
</feature>
<evidence type="ECO:0000313" key="2">
    <source>
        <dbReference type="EMBL" id="CAH2283560.1"/>
    </source>
</evidence>